<dbReference type="VEuPathDB" id="FungiDB:P175DRAFT_0529265"/>
<comment type="caution">
    <text evidence="1">The sequence shown here is derived from an EMBL/GenBank/DDBJ whole genome shotgun (WGS) entry which is preliminary data.</text>
</comment>
<keyword evidence="2" id="KW-1185">Reference proteome</keyword>
<accession>A0A0F8UGR9</accession>
<evidence type="ECO:0008006" key="3">
    <source>
        <dbReference type="Google" id="ProtNLM"/>
    </source>
</evidence>
<name>A0A0F8UGR9_9EURO</name>
<proteinExistence type="predicted"/>
<gene>
    <name evidence="1" type="ORF">AOCH_007347</name>
</gene>
<reference evidence="1 2" key="1">
    <citation type="submission" date="2015-02" db="EMBL/GenBank/DDBJ databases">
        <title>Draft Genome Sequences of Two Closely-Related Aflatoxigenic Aspergillus Species Obtained from the Cote d'Ivoire.</title>
        <authorList>
            <person name="Moore G.G."/>
            <person name="Beltz S.B."/>
            <person name="Mack B.M."/>
        </authorList>
    </citation>
    <scope>NUCLEOTIDE SEQUENCE [LARGE SCALE GENOMIC DNA]</scope>
    <source>
        <strain evidence="1 2">SRRC1432</strain>
    </source>
</reference>
<dbReference type="SUPFAM" id="SSF56112">
    <property type="entry name" value="Protein kinase-like (PK-like)"/>
    <property type="match status" value="1"/>
</dbReference>
<dbReference type="OrthoDB" id="2942798at2759"/>
<evidence type="ECO:0000313" key="1">
    <source>
        <dbReference type="EMBL" id="KKK18879.1"/>
    </source>
</evidence>
<dbReference type="PANTHER" id="PTHR37171">
    <property type="entry name" value="SERINE/THREONINE-PROTEIN KINASE YRZF-RELATED"/>
    <property type="match status" value="1"/>
</dbReference>
<dbReference type="AlphaFoldDB" id="A0A0F8UGR9"/>
<organism evidence="1 2">
    <name type="scientific">Aspergillus ochraceoroseus</name>
    <dbReference type="NCBI Taxonomy" id="138278"/>
    <lineage>
        <taxon>Eukaryota</taxon>
        <taxon>Fungi</taxon>
        <taxon>Dikarya</taxon>
        <taxon>Ascomycota</taxon>
        <taxon>Pezizomycotina</taxon>
        <taxon>Eurotiomycetes</taxon>
        <taxon>Eurotiomycetidae</taxon>
        <taxon>Eurotiales</taxon>
        <taxon>Aspergillaceae</taxon>
        <taxon>Aspergillus</taxon>
        <taxon>Aspergillus subgen. Nidulantes</taxon>
    </lineage>
</organism>
<sequence>MELFQTTHLHVDGQNLAIRNIEQLHPQRITVHRVTLEPKSNFGTLIIKQQKDGWNNEFEAEKEAYQRLSSLQGDVIPSLLGECRFNGHPALILSDVGGATLHQIARSDFKVSDEVLRASLETALKTLYRHGAEYWDQKLDNFIFSDGKVVIVDLEQIQFREDPGQWEEHVNFGGIGSLMEYFRSARNPHRVQSPVLIPLPPPRPKKHIQIWEIWELDRTSEMSVVDISPSLPTSGSL</sequence>
<protein>
    <recommendedName>
        <fullName evidence="3">Protein kinase domain-containing protein</fullName>
    </recommendedName>
</protein>
<dbReference type="Proteomes" id="UP000034947">
    <property type="component" value="Unassembled WGS sequence"/>
</dbReference>
<evidence type="ECO:0000313" key="2">
    <source>
        <dbReference type="Proteomes" id="UP000034947"/>
    </source>
</evidence>
<dbReference type="InterPro" id="IPR052396">
    <property type="entry name" value="Meiotic_Drive_Suppr_Kinase"/>
</dbReference>
<dbReference type="EMBL" id="JYKN01001819">
    <property type="protein sequence ID" value="KKK18879.1"/>
    <property type="molecule type" value="Genomic_DNA"/>
</dbReference>
<dbReference type="InterPro" id="IPR011009">
    <property type="entry name" value="Kinase-like_dom_sf"/>
</dbReference>
<dbReference type="PANTHER" id="PTHR37171:SF1">
    <property type="entry name" value="SERINE_THREONINE-PROTEIN KINASE YRZF-RELATED"/>
    <property type="match status" value="1"/>
</dbReference>